<dbReference type="EMBL" id="BLKM01006408">
    <property type="protein sequence ID" value="GFG37244.1"/>
    <property type="molecule type" value="Genomic_DNA"/>
</dbReference>
<dbReference type="AlphaFoldDB" id="A0A6L2PYF0"/>
<protein>
    <submittedName>
        <fullName evidence="2">Uncharacterized protein</fullName>
    </submittedName>
</protein>
<gene>
    <name evidence="2" type="ORF">Cfor_11383</name>
    <name evidence="1" type="ORF">Cfor_11487</name>
</gene>
<proteinExistence type="predicted"/>
<evidence type="ECO:0000313" key="3">
    <source>
        <dbReference type="Proteomes" id="UP000502823"/>
    </source>
</evidence>
<dbReference type="Proteomes" id="UP000502823">
    <property type="component" value="Unassembled WGS sequence"/>
</dbReference>
<dbReference type="OrthoDB" id="64893at2759"/>
<keyword evidence="3" id="KW-1185">Reference proteome</keyword>
<organism evidence="2 3">
    <name type="scientific">Coptotermes formosanus</name>
    <name type="common">Formosan subterranean termite</name>
    <dbReference type="NCBI Taxonomy" id="36987"/>
    <lineage>
        <taxon>Eukaryota</taxon>
        <taxon>Metazoa</taxon>
        <taxon>Ecdysozoa</taxon>
        <taxon>Arthropoda</taxon>
        <taxon>Hexapoda</taxon>
        <taxon>Insecta</taxon>
        <taxon>Pterygota</taxon>
        <taxon>Neoptera</taxon>
        <taxon>Polyneoptera</taxon>
        <taxon>Dictyoptera</taxon>
        <taxon>Blattodea</taxon>
        <taxon>Blattoidea</taxon>
        <taxon>Termitoidae</taxon>
        <taxon>Rhinotermitidae</taxon>
        <taxon>Coptotermes</taxon>
    </lineage>
</organism>
<reference evidence="2" key="1">
    <citation type="journal article" date="2020" name="J. Asia-Pac. Entomol.">
        <title>Draft genome sequence of the termite, Coptotermes formosanus: Genetic insights into the pyruvate dehydrogenase complex of the termite.</title>
        <authorList>
            <person name="Itakura S."/>
            <person name="Yosikawa Y."/>
            <person name="Togami Y."/>
            <person name="Umezawa K."/>
        </authorList>
    </citation>
    <scope>NUCLEOTIDE SEQUENCE</scope>
    <source>
        <tissue evidence="2">Head</tissue>
    </source>
</reference>
<evidence type="ECO:0000313" key="1">
    <source>
        <dbReference type="EMBL" id="GFG28132.1"/>
    </source>
</evidence>
<comment type="caution">
    <text evidence="2">The sequence shown here is derived from an EMBL/GenBank/DDBJ whole genome shotgun (WGS) entry which is preliminary data.</text>
</comment>
<name>A0A6L2PYF0_COPFO</name>
<dbReference type="InParanoid" id="A0A6L2PYF0"/>
<accession>A0A6L2PYF0</accession>
<reference evidence="3" key="2">
    <citation type="submission" date="2020-01" db="EMBL/GenBank/DDBJ databases">
        <title>Draft genome sequence of the Termite Coptotermes fromosanus.</title>
        <authorList>
            <person name="Itakura S."/>
            <person name="Yosikawa Y."/>
            <person name="Umezawa K."/>
        </authorList>
    </citation>
    <scope>NUCLEOTIDE SEQUENCE [LARGE SCALE GENOMIC DNA]</scope>
</reference>
<sequence length="143" mass="15928">MWGTCTNGTEGLGCGRPETFRNCADVTIVTSTAGLPPIFIGQQDNPFLLYYRDSRLPSLVSPLIIRQQVCLPTPFFRRLPGVEEWCQSNCLRYPPNCSPLICHCPEVCDAIGELEGRAGADVYCLDKCIVYPSQCPAERCRCY</sequence>
<evidence type="ECO:0000313" key="2">
    <source>
        <dbReference type="EMBL" id="GFG37244.1"/>
    </source>
</evidence>
<dbReference type="EMBL" id="BLKM01003254">
    <property type="protein sequence ID" value="GFG28132.1"/>
    <property type="molecule type" value="Genomic_DNA"/>
</dbReference>